<dbReference type="Proteomes" id="UP000602076">
    <property type="component" value="Unassembled WGS sequence"/>
</dbReference>
<keyword evidence="2" id="KW-1185">Reference proteome</keyword>
<reference evidence="1" key="1">
    <citation type="submission" date="2020-09" db="EMBL/GenBank/DDBJ databases">
        <title>Bacillus faecalis sp. nov., a moderately halophilic bacterium isolated from cow faeces.</title>
        <authorList>
            <person name="Jiang L."/>
            <person name="Lee J."/>
        </authorList>
    </citation>
    <scope>NUCLEOTIDE SEQUENCE</scope>
    <source>
        <strain evidence="1">AGMB 02131</strain>
    </source>
</reference>
<accession>A0A927CW98</accession>
<dbReference type="AlphaFoldDB" id="A0A927CW98"/>
<sequence length="238" mass="27867">MVKPVGFDQKVSMQHLDYVASYSRKTTRKEMYEILDGFLREDIKGTMSRKHAITMLMKIWYLVDDEIVTSRNKILEVFTELTKEERLVAHWGMMLVAYPFFKDVAGEIGRLSQLQENVPSTFINKRMKEYYGDRRRVEVATSAVLMSMKSWGVVCPEKNRNYSLTQKINITNPLLQAFIIQVMLKVLDSKAAQLDIIQNHSVFFPFNYEFNMFELREKEGLAFHRQGLDKLVVEKTSK</sequence>
<organism evidence="1 2">
    <name type="scientific">Peribacillus faecalis</name>
    <dbReference type="NCBI Taxonomy" id="2772559"/>
    <lineage>
        <taxon>Bacteria</taxon>
        <taxon>Bacillati</taxon>
        <taxon>Bacillota</taxon>
        <taxon>Bacilli</taxon>
        <taxon>Bacillales</taxon>
        <taxon>Bacillaceae</taxon>
        <taxon>Peribacillus</taxon>
    </lineage>
</organism>
<dbReference type="RefSeq" id="WP_190997466.1">
    <property type="nucleotide sequence ID" value="NZ_JACXSI010000012.1"/>
</dbReference>
<evidence type="ECO:0000313" key="2">
    <source>
        <dbReference type="Proteomes" id="UP000602076"/>
    </source>
</evidence>
<name>A0A927CW98_9BACI</name>
<proteinExistence type="predicted"/>
<evidence type="ECO:0000313" key="1">
    <source>
        <dbReference type="EMBL" id="MBD3107922.1"/>
    </source>
</evidence>
<comment type="caution">
    <text evidence="1">The sequence shown here is derived from an EMBL/GenBank/DDBJ whole genome shotgun (WGS) entry which is preliminary data.</text>
</comment>
<gene>
    <name evidence="1" type="ORF">IEO70_06045</name>
</gene>
<protein>
    <submittedName>
        <fullName evidence="1">Uncharacterized protein</fullName>
    </submittedName>
</protein>
<dbReference type="EMBL" id="JACXSI010000012">
    <property type="protein sequence ID" value="MBD3107922.1"/>
    <property type="molecule type" value="Genomic_DNA"/>
</dbReference>